<proteinExistence type="predicted"/>
<comment type="caution">
    <text evidence="2">The sequence shown here is derived from an EMBL/GenBank/DDBJ whole genome shotgun (WGS) entry which is preliminary data.</text>
</comment>
<dbReference type="EMBL" id="CALNXI010004494">
    <property type="protein sequence ID" value="CAH3195943.1"/>
    <property type="molecule type" value="Genomic_DNA"/>
</dbReference>
<evidence type="ECO:0000256" key="1">
    <source>
        <dbReference type="SAM" id="MobiDB-lite"/>
    </source>
</evidence>
<feature type="compositionally biased region" description="Polar residues" evidence="1">
    <location>
        <begin position="138"/>
        <end position="147"/>
    </location>
</feature>
<name>A0ABN8SX78_9CNID</name>
<organism evidence="2 3">
    <name type="scientific">Porites evermanni</name>
    <dbReference type="NCBI Taxonomy" id="104178"/>
    <lineage>
        <taxon>Eukaryota</taxon>
        <taxon>Metazoa</taxon>
        <taxon>Cnidaria</taxon>
        <taxon>Anthozoa</taxon>
        <taxon>Hexacorallia</taxon>
        <taxon>Scleractinia</taxon>
        <taxon>Fungiina</taxon>
        <taxon>Poritidae</taxon>
        <taxon>Porites</taxon>
    </lineage>
</organism>
<gene>
    <name evidence="2" type="ORF">PEVE_00031425</name>
</gene>
<sequence>KKNQASQANKLKREERLGEIDDLLQNNKILQEQIMQKLEEARALNATNEVNALQADLNKLQGQQVSLQLEHKELKKKQRRSERYYTNKQTKDGGSQNDSVQGDDVEMVGDVSLQDDLTQEDDRSEEGLGEDNDEDVQETNGDQSRTISVPEAVVTQILPPATGIPTTSSNTVNLPQRQEPLNSEEDSSVRALYTAFMPQHLQTEVVQQVQQQPEGGHSHVMQTGYSPALVNAAVSSDPTINALLSLGAKDKVLLPGMLPPGVSVAAVPVTSGVAVTTQGITVVMPGQSLQGNVNVPWQ</sequence>
<evidence type="ECO:0000313" key="3">
    <source>
        <dbReference type="Proteomes" id="UP001159427"/>
    </source>
</evidence>
<feature type="compositionally biased region" description="Acidic residues" evidence="1">
    <location>
        <begin position="117"/>
        <end position="137"/>
    </location>
</feature>
<evidence type="ECO:0000313" key="2">
    <source>
        <dbReference type="EMBL" id="CAH3195943.1"/>
    </source>
</evidence>
<reference evidence="2 3" key="1">
    <citation type="submission" date="2022-05" db="EMBL/GenBank/DDBJ databases">
        <authorList>
            <consortium name="Genoscope - CEA"/>
            <person name="William W."/>
        </authorList>
    </citation>
    <scope>NUCLEOTIDE SEQUENCE [LARGE SCALE GENOMIC DNA]</scope>
</reference>
<accession>A0ABN8SX78</accession>
<protein>
    <submittedName>
        <fullName evidence="2">Uncharacterized protein</fullName>
    </submittedName>
</protein>
<keyword evidence="3" id="KW-1185">Reference proteome</keyword>
<feature type="compositionally biased region" description="Basic and acidic residues" evidence="1">
    <location>
        <begin position="81"/>
        <end position="91"/>
    </location>
</feature>
<feature type="compositionally biased region" description="Polar residues" evidence="1">
    <location>
        <begin position="164"/>
        <end position="181"/>
    </location>
</feature>
<feature type="non-terminal residue" evidence="2">
    <location>
        <position position="1"/>
    </location>
</feature>
<feature type="region of interest" description="Disordered" evidence="1">
    <location>
        <begin position="71"/>
        <end position="186"/>
    </location>
</feature>
<dbReference type="Proteomes" id="UP001159427">
    <property type="component" value="Unassembled WGS sequence"/>
</dbReference>